<protein>
    <submittedName>
        <fullName evidence="3">Putative metal-dependent proteases-like protein</fullName>
    </submittedName>
</protein>
<dbReference type="GO" id="GO:0006508">
    <property type="term" value="P:proteolysis"/>
    <property type="evidence" value="ECO:0007669"/>
    <property type="project" value="UniProtKB-KW"/>
</dbReference>
<feature type="region of interest" description="Disordered" evidence="1">
    <location>
        <begin position="285"/>
        <end position="322"/>
    </location>
</feature>
<dbReference type="RefSeq" id="WP_081882903.1">
    <property type="nucleotide sequence ID" value="NZ_JDUO01000003.1"/>
</dbReference>
<evidence type="ECO:0000313" key="4">
    <source>
        <dbReference type="Proteomes" id="UP000029082"/>
    </source>
</evidence>
<dbReference type="STRING" id="1437603.GCA_000771525_01098"/>
<dbReference type="GO" id="GO:0002949">
    <property type="term" value="P:tRNA threonylcarbamoyladenosine modification"/>
    <property type="evidence" value="ECO:0007669"/>
    <property type="project" value="InterPro"/>
</dbReference>
<keyword evidence="4" id="KW-1185">Reference proteome</keyword>
<accession>A0A087C0H3</accession>
<dbReference type="OrthoDB" id="9809995at2"/>
<dbReference type="Gene3D" id="3.30.420.40">
    <property type="match status" value="1"/>
</dbReference>
<dbReference type="InterPro" id="IPR000905">
    <property type="entry name" value="Gcp-like_dom"/>
</dbReference>
<dbReference type="eggNOG" id="COG1214">
    <property type="taxonomic scope" value="Bacteria"/>
</dbReference>
<comment type="caution">
    <text evidence="3">The sequence shown here is derived from an EMBL/GenBank/DDBJ whole genome shotgun (WGS) entry which is preliminary data.</text>
</comment>
<keyword evidence="3" id="KW-0645">Protease</keyword>
<gene>
    <name evidence="3" type="ORF">BMON_0676</name>
</gene>
<dbReference type="GO" id="GO:0008233">
    <property type="term" value="F:peptidase activity"/>
    <property type="evidence" value="ECO:0007669"/>
    <property type="project" value="UniProtKB-KW"/>
</dbReference>
<dbReference type="InterPro" id="IPR022496">
    <property type="entry name" value="T6A_TsaB"/>
</dbReference>
<dbReference type="SUPFAM" id="SSF53067">
    <property type="entry name" value="Actin-like ATPase domain"/>
    <property type="match status" value="1"/>
</dbReference>
<reference evidence="3 4" key="1">
    <citation type="submission" date="2014-03" db="EMBL/GenBank/DDBJ databases">
        <title>Genomics of Bifidobacteria.</title>
        <authorList>
            <person name="Ventura M."/>
            <person name="Milani C."/>
            <person name="Lugli G.A."/>
        </authorList>
    </citation>
    <scope>NUCLEOTIDE SEQUENCE [LARGE SCALE GENOMIC DNA]</scope>
    <source>
        <strain evidence="3 4">DSM 21395</strain>
    </source>
</reference>
<dbReference type="Proteomes" id="UP000029082">
    <property type="component" value="Unassembled WGS sequence"/>
</dbReference>
<feature type="domain" description="Gcp-like" evidence="2">
    <location>
        <begin position="26"/>
        <end position="89"/>
    </location>
</feature>
<dbReference type="EMBL" id="JGZE01000011">
    <property type="protein sequence ID" value="KFI76773.1"/>
    <property type="molecule type" value="Genomic_DNA"/>
</dbReference>
<evidence type="ECO:0000259" key="2">
    <source>
        <dbReference type="Pfam" id="PF00814"/>
    </source>
</evidence>
<evidence type="ECO:0000256" key="1">
    <source>
        <dbReference type="SAM" id="MobiDB-lite"/>
    </source>
</evidence>
<evidence type="ECO:0000313" key="3">
    <source>
        <dbReference type="EMBL" id="KFI76773.1"/>
    </source>
</evidence>
<keyword evidence="3" id="KW-0378">Hydrolase</keyword>
<dbReference type="AlphaFoldDB" id="A0A087C0H3"/>
<proteinExistence type="predicted"/>
<dbReference type="GeneID" id="93094221"/>
<dbReference type="NCBIfam" id="TIGR03725">
    <property type="entry name" value="T6A_YeaZ"/>
    <property type="match status" value="1"/>
</dbReference>
<dbReference type="Pfam" id="PF00814">
    <property type="entry name" value="TsaD"/>
    <property type="match status" value="1"/>
</dbReference>
<feature type="compositionally biased region" description="Basic and acidic residues" evidence="1">
    <location>
        <begin position="293"/>
        <end position="307"/>
    </location>
</feature>
<sequence>MTNTLVIDTSYGSTVGVVGHDPIVETNSRTHVERLQVDIAKVVADAGLAPGDLDRIVVGVGPGPYTGLRAGIVAAKAISLATGAALVGTDILTPQARMADAVRGLAGALAAEDGASTSAHPAPEPDTAAFRALTSSGDGESTVHLTLAVNDARRRQLYFALFMNDDLRAAIASHAERGGEVGEFSSDGPLIGMDIDYPDHLVGRVQAAIATLPEGLRTRVVVDIIGHGAERYASLWRDLGRPGAVVDSSVLDMGAWGLALFADSAGETGTSHAVEPLYLRRPDVSVPNPLKHVLKDGPRRGDDRRPADQGSRGGRRGNGSAS</sequence>
<organism evidence="3 4">
    <name type="scientific">Bifidobacterium mongoliense DSM 21395</name>
    <dbReference type="NCBI Taxonomy" id="1437603"/>
    <lineage>
        <taxon>Bacteria</taxon>
        <taxon>Bacillati</taxon>
        <taxon>Actinomycetota</taxon>
        <taxon>Actinomycetes</taxon>
        <taxon>Bifidobacteriales</taxon>
        <taxon>Bifidobacteriaceae</taxon>
        <taxon>Bifidobacterium</taxon>
    </lineage>
</organism>
<dbReference type="InterPro" id="IPR043129">
    <property type="entry name" value="ATPase_NBD"/>
</dbReference>
<name>A0A087C0H3_9BIFI</name>